<keyword evidence="3" id="KW-1015">Disulfide bond</keyword>
<dbReference type="Pfam" id="PF14289">
    <property type="entry name" value="DUF4369"/>
    <property type="match status" value="1"/>
</dbReference>
<dbReference type="OrthoDB" id="9794348at2"/>
<evidence type="ECO:0000256" key="4">
    <source>
        <dbReference type="ARBA" id="ARBA00023284"/>
    </source>
</evidence>
<dbReference type="PANTHER" id="PTHR42852">
    <property type="entry name" value="THIOL:DISULFIDE INTERCHANGE PROTEIN DSBE"/>
    <property type="match status" value="1"/>
</dbReference>
<reference evidence="7 8" key="1">
    <citation type="submission" date="2019-02" db="EMBL/GenBank/DDBJ databases">
        <title>Pedobacter sp. RP-3-8 sp. nov., isolated from Arctic soil.</title>
        <authorList>
            <person name="Dahal R.H."/>
        </authorList>
    </citation>
    <scope>NUCLEOTIDE SEQUENCE [LARGE SCALE GENOMIC DNA]</scope>
    <source>
        <strain evidence="7 8">RP-3-8</strain>
    </source>
</reference>
<dbReference type="Pfam" id="PF00578">
    <property type="entry name" value="AhpC-TSA"/>
    <property type="match status" value="1"/>
</dbReference>
<dbReference type="RefSeq" id="WP_131607503.1">
    <property type="nucleotide sequence ID" value="NZ_SJSM01000002.1"/>
</dbReference>
<dbReference type="InterPro" id="IPR025380">
    <property type="entry name" value="DUF4369"/>
</dbReference>
<dbReference type="PROSITE" id="PS00194">
    <property type="entry name" value="THIOREDOXIN_1"/>
    <property type="match status" value="1"/>
</dbReference>
<gene>
    <name evidence="7" type="ORF">EZ444_04345</name>
</gene>
<evidence type="ECO:0000256" key="2">
    <source>
        <dbReference type="ARBA" id="ARBA00022748"/>
    </source>
</evidence>
<keyword evidence="8" id="KW-1185">Reference proteome</keyword>
<keyword evidence="5" id="KW-0732">Signal</keyword>
<protein>
    <submittedName>
        <fullName evidence="7">AhpC/TSA family protein</fullName>
    </submittedName>
</protein>
<keyword evidence="4" id="KW-0676">Redox-active center</keyword>
<accession>A0A4R0NDQ4</accession>
<dbReference type="EMBL" id="SJSM01000002">
    <property type="protein sequence ID" value="TCC98520.1"/>
    <property type="molecule type" value="Genomic_DNA"/>
</dbReference>
<sequence length="382" mass="42841">MKKLMLICWSILSAYSVSAQSGTYTIKGYIENLPDGKLMLMHRNPMDSKVLVPDSVEITSGVFEISGKVENNEPVIFVIQKKENGMPASPLRFFVQNGDRLTVKGVASEMDMALCTGSKYNDELNQLKAMERPEQRYLMNEFKKMAESGEQSTETPPGITAAQKLLLENRIAFIKNHPEFLASALTLALDVQNTMTDEELAALYQKLTPAVKNSQYGRMIQERFAETKKFGEGAVAIPFTKKDLNGKTVSLSDFKGKYVILDFWGSWCGPCRQNNPHMKDLYEKYKDKGVNIIGIANEKKGSLAENMKIWKEAVKEDNLPWIQILNEEGIEQFNVTELYGVNAFPTKILIGLDGKVIGRYIGGNSKNAPDPLEVKLKEIMSE</sequence>
<feature type="chain" id="PRO_5020500871" evidence="5">
    <location>
        <begin position="20"/>
        <end position="382"/>
    </location>
</feature>
<dbReference type="AlphaFoldDB" id="A0A4R0NDQ4"/>
<dbReference type="InterPro" id="IPR013766">
    <property type="entry name" value="Thioredoxin_domain"/>
</dbReference>
<keyword evidence="2" id="KW-0201">Cytochrome c-type biogenesis</keyword>
<dbReference type="InterPro" id="IPR017937">
    <property type="entry name" value="Thioredoxin_CS"/>
</dbReference>
<evidence type="ECO:0000256" key="1">
    <source>
        <dbReference type="ARBA" id="ARBA00004196"/>
    </source>
</evidence>
<dbReference type="GO" id="GO:0017004">
    <property type="term" value="P:cytochrome complex assembly"/>
    <property type="evidence" value="ECO:0007669"/>
    <property type="project" value="UniProtKB-KW"/>
</dbReference>
<evidence type="ECO:0000313" key="8">
    <source>
        <dbReference type="Proteomes" id="UP000291117"/>
    </source>
</evidence>
<dbReference type="PROSITE" id="PS51352">
    <property type="entry name" value="THIOREDOXIN_2"/>
    <property type="match status" value="1"/>
</dbReference>
<evidence type="ECO:0000256" key="3">
    <source>
        <dbReference type="ARBA" id="ARBA00023157"/>
    </source>
</evidence>
<name>A0A4R0NDQ4_9SPHI</name>
<dbReference type="Gene3D" id="3.40.30.10">
    <property type="entry name" value="Glutaredoxin"/>
    <property type="match status" value="1"/>
</dbReference>
<feature type="signal peptide" evidence="5">
    <location>
        <begin position="1"/>
        <end position="19"/>
    </location>
</feature>
<dbReference type="InterPro" id="IPR000866">
    <property type="entry name" value="AhpC/TSA"/>
</dbReference>
<evidence type="ECO:0000313" key="7">
    <source>
        <dbReference type="EMBL" id="TCC98520.1"/>
    </source>
</evidence>
<evidence type="ECO:0000259" key="6">
    <source>
        <dbReference type="PROSITE" id="PS51352"/>
    </source>
</evidence>
<evidence type="ECO:0000256" key="5">
    <source>
        <dbReference type="SAM" id="SignalP"/>
    </source>
</evidence>
<dbReference type="PANTHER" id="PTHR42852:SF6">
    <property type="entry name" value="THIOL:DISULFIDE INTERCHANGE PROTEIN DSBE"/>
    <property type="match status" value="1"/>
</dbReference>
<organism evidence="7 8">
    <name type="scientific">Pedobacter hiemivivus</name>
    <dbReference type="NCBI Taxonomy" id="2530454"/>
    <lineage>
        <taxon>Bacteria</taxon>
        <taxon>Pseudomonadati</taxon>
        <taxon>Bacteroidota</taxon>
        <taxon>Sphingobacteriia</taxon>
        <taxon>Sphingobacteriales</taxon>
        <taxon>Sphingobacteriaceae</taxon>
        <taxon>Pedobacter</taxon>
    </lineage>
</organism>
<dbReference type="CDD" id="cd02966">
    <property type="entry name" value="TlpA_like_family"/>
    <property type="match status" value="1"/>
</dbReference>
<dbReference type="GO" id="GO:0030313">
    <property type="term" value="C:cell envelope"/>
    <property type="evidence" value="ECO:0007669"/>
    <property type="project" value="UniProtKB-SubCell"/>
</dbReference>
<dbReference type="GO" id="GO:0016491">
    <property type="term" value="F:oxidoreductase activity"/>
    <property type="evidence" value="ECO:0007669"/>
    <property type="project" value="InterPro"/>
</dbReference>
<proteinExistence type="predicted"/>
<feature type="domain" description="Thioredoxin" evidence="6">
    <location>
        <begin position="230"/>
        <end position="382"/>
    </location>
</feature>
<dbReference type="InterPro" id="IPR050553">
    <property type="entry name" value="Thioredoxin_ResA/DsbE_sf"/>
</dbReference>
<dbReference type="InterPro" id="IPR036249">
    <property type="entry name" value="Thioredoxin-like_sf"/>
</dbReference>
<comment type="subcellular location">
    <subcellularLocation>
        <location evidence="1">Cell envelope</location>
    </subcellularLocation>
</comment>
<dbReference type="GO" id="GO:0016209">
    <property type="term" value="F:antioxidant activity"/>
    <property type="evidence" value="ECO:0007669"/>
    <property type="project" value="InterPro"/>
</dbReference>
<dbReference type="SUPFAM" id="SSF52833">
    <property type="entry name" value="Thioredoxin-like"/>
    <property type="match status" value="1"/>
</dbReference>
<comment type="caution">
    <text evidence="7">The sequence shown here is derived from an EMBL/GenBank/DDBJ whole genome shotgun (WGS) entry which is preliminary data.</text>
</comment>
<dbReference type="Proteomes" id="UP000291117">
    <property type="component" value="Unassembled WGS sequence"/>
</dbReference>